<dbReference type="EMBL" id="JABFED010000006">
    <property type="protein sequence ID" value="MBA1838012.1"/>
    <property type="molecule type" value="Genomic_DNA"/>
</dbReference>
<feature type="transmembrane region" description="Helical" evidence="9">
    <location>
        <begin position="24"/>
        <end position="44"/>
    </location>
</feature>
<evidence type="ECO:0000256" key="1">
    <source>
        <dbReference type="ARBA" id="ARBA00004651"/>
    </source>
</evidence>
<dbReference type="InterPro" id="IPR004685">
    <property type="entry name" value="Brnchd-chn_aa_trnsp_Livcs"/>
</dbReference>
<keyword evidence="7 9" id="KW-1133">Transmembrane helix</keyword>
<keyword evidence="11" id="KW-1185">Reference proteome</keyword>
<feature type="transmembrane region" description="Helical" evidence="9">
    <location>
        <begin position="354"/>
        <end position="375"/>
    </location>
</feature>
<dbReference type="GO" id="GO:0015818">
    <property type="term" value="P:isoleucine transport"/>
    <property type="evidence" value="ECO:0007669"/>
    <property type="project" value="TreeGrafter"/>
</dbReference>
<dbReference type="Proteomes" id="UP000577408">
    <property type="component" value="Unassembled WGS sequence"/>
</dbReference>
<feature type="transmembrane region" description="Helical" evidence="9">
    <location>
        <begin position="134"/>
        <end position="154"/>
    </location>
</feature>
<dbReference type="Pfam" id="PF05525">
    <property type="entry name" value="Branch_AA_trans"/>
    <property type="match status" value="1"/>
</dbReference>
<feature type="transmembrane region" description="Helical" evidence="9">
    <location>
        <begin position="328"/>
        <end position="348"/>
    </location>
</feature>
<proteinExistence type="inferred from homology"/>
<dbReference type="PANTHER" id="PTHR30588">
    <property type="entry name" value="BRANCHED-CHAIN AMINO ACID TRANSPORT SYSTEM 2 CARRIER PROTEIN"/>
    <property type="match status" value="1"/>
</dbReference>
<comment type="subcellular location">
    <subcellularLocation>
        <location evidence="1">Cell membrane</location>
        <topology evidence="1">Multi-pass membrane protein</topology>
    </subcellularLocation>
</comment>
<organism evidence="10 11">
    <name type="scientific">Corynebacterium wankanglinii</name>
    <dbReference type="NCBI Taxonomy" id="2735136"/>
    <lineage>
        <taxon>Bacteria</taxon>
        <taxon>Bacillati</taxon>
        <taxon>Actinomycetota</taxon>
        <taxon>Actinomycetes</taxon>
        <taxon>Mycobacteriales</taxon>
        <taxon>Corynebacteriaceae</taxon>
        <taxon>Corynebacterium</taxon>
    </lineage>
</organism>
<evidence type="ECO:0000256" key="9">
    <source>
        <dbReference type="SAM" id="Phobius"/>
    </source>
</evidence>
<evidence type="ECO:0000313" key="10">
    <source>
        <dbReference type="EMBL" id="MBA1838012.1"/>
    </source>
</evidence>
<comment type="caution">
    <text evidence="10">The sequence shown here is derived from an EMBL/GenBank/DDBJ whole genome shotgun (WGS) entry which is preliminary data.</text>
</comment>
<dbReference type="GO" id="GO:0015190">
    <property type="term" value="F:L-leucine transmembrane transporter activity"/>
    <property type="evidence" value="ECO:0007669"/>
    <property type="project" value="TreeGrafter"/>
</dbReference>
<feature type="transmembrane region" description="Helical" evidence="9">
    <location>
        <begin position="241"/>
        <end position="265"/>
    </location>
</feature>
<evidence type="ECO:0000256" key="6">
    <source>
        <dbReference type="ARBA" id="ARBA00022970"/>
    </source>
</evidence>
<feature type="transmembrane region" description="Helical" evidence="9">
    <location>
        <begin position="207"/>
        <end position="229"/>
    </location>
</feature>
<protein>
    <submittedName>
        <fullName evidence="10">Branched-chain amino acid transport system II carrier protein</fullName>
    </submittedName>
</protein>
<sequence>MGSTAVSQPAAPVKGEGAKRSNSAIIVTALALFSMFFGAGNLIFPPMLAVEAGDNFWPGLIGFLLTASLLPVLAVIAIALSGSNLRDLAQRAGTAFGVIFPVMAYLSIGAFYALPRTGAVSFETAVTPLFGVDSLAASGIFNVVFFGIALALSWNPTTIMETLGKFLTPALLVLLVIMISVAVFRWTAEPVTPNAPYDEGPLTAGLLEGYLTMDSIAALAFSIVVISTLRSRGFNEGKELVGGTITAGVGAGVMLALVYVGLGLIGRVMPGAENFDNGAGLLAEAANLTMGGAGQTVFSLIVLLACLTTAVGLITATAEYFSEQFPGAYHVWAVVFAVASMIMATQGLEFVMAIAAPVIGFLYPPAITLIALTLIEPAFRARTRFSWAFFLPLWVAVIWSAIETFISLEWAAGALTPIVSWAPLFDAGLGWIVPVVVAFVIGLIIDFVRPKPAMIPGTMESVDGEDLSAEGDAVPVLQAKD</sequence>
<dbReference type="GO" id="GO:0015820">
    <property type="term" value="P:L-leucine transport"/>
    <property type="evidence" value="ECO:0007669"/>
    <property type="project" value="TreeGrafter"/>
</dbReference>
<feature type="transmembrane region" description="Helical" evidence="9">
    <location>
        <begin position="166"/>
        <end position="187"/>
    </location>
</feature>
<keyword evidence="4" id="KW-1003">Cell membrane</keyword>
<evidence type="ECO:0000256" key="7">
    <source>
        <dbReference type="ARBA" id="ARBA00022989"/>
    </source>
</evidence>
<evidence type="ECO:0000256" key="2">
    <source>
        <dbReference type="ARBA" id="ARBA00008540"/>
    </source>
</evidence>
<feature type="transmembrane region" description="Helical" evidence="9">
    <location>
        <begin position="92"/>
        <end position="114"/>
    </location>
</feature>
<keyword evidence="6" id="KW-0029">Amino-acid transport</keyword>
<evidence type="ECO:0000256" key="3">
    <source>
        <dbReference type="ARBA" id="ARBA00022448"/>
    </source>
</evidence>
<accession>A0A7H0K9H3</accession>
<dbReference type="AlphaFoldDB" id="A0A7H0K9H3"/>
<feature type="transmembrane region" description="Helical" evidence="9">
    <location>
        <begin position="428"/>
        <end position="448"/>
    </location>
</feature>
<feature type="transmembrane region" description="Helical" evidence="9">
    <location>
        <begin position="387"/>
        <end position="408"/>
    </location>
</feature>
<keyword evidence="8 9" id="KW-0472">Membrane</keyword>
<reference evidence="10 11" key="1">
    <citation type="submission" date="2020-05" db="EMBL/GenBank/DDBJ databases">
        <title>Descriptions of Corynebacterium xxxx sp. nov., Corynebacterium yyyy sp. nov. and Corynebacterium zzzz sp. nov.</title>
        <authorList>
            <person name="Zhang G."/>
        </authorList>
    </citation>
    <scope>NUCLEOTIDE SEQUENCE [LARGE SCALE GENOMIC DNA]</scope>
    <source>
        <strain evidence="11">zg-913</strain>
    </source>
</reference>
<evidence type="ECO:0000313" key="11">
    <source>
        <dbReference type="Proteomes" id="UP000577408"/>
    </source>
</evidence>
<dbReference type="NCBIfam" id="TIGR00796">
    <property type="entry name" value="livcs"/>
    <property type="match status" value="1"/>
</dbReference>
<dbReference type="PANTHER" id="PTHR30588:SF7">
    <property type="entry name" value="BRANCHED-CHAIN AMINO ACID CARRIER PROTEIN SAOUHSC_01411-RELATED"/>
    <property type="match status" value="1"/>
</dbReference>
<dbReference type="GO" id="GO:0005304">
    <property type="term" value="F:L-valine transmembrane transporter activity"/>
    <property type="evidence" value="ECO:0007669"/>
    <property type="project" value="TreeGrafter"/>
</dbReference>
<dbReference type="GO" id="GO:0015188">
    <property type="term" value="F:L-isoleucine transmembrane transporter activity"/>
    <property type="evidence" value="ECO:0007669"/>
    <property type="project" value="TreeGrafter"/>
</dbReference>
<evidence type="ECO:0000256" key="4">
    <source>
        <dbReference type="ARBA" id="ARBA00022475"/>
    </source>
</evidence>
<keyword evidence="3" id="KW-0813">Transport</keyword>
<comment type="similarity">
    <text evidence="2">Belongs to the branched chain amino acid transporter family.</text>
</comment>
<feature type="transmembrane region" description="Helical" evidence="9">
    <location>
        <begin position="297"/>
        <end position="316"/>
    </location>
</feature>
<feature type="transmembrane region" description="Helical" evidence="9">
    <location>
        <begin position="56"/>
        <end position="80"/>
    </location>
</feature>
<evidence type="ECO:0000256" key="8">
    <source>
        <dbReference type="ARBA" id="ARBA00023136"/>
    </source>
</evidence>
<gene>
    <name evidence="10" type="primary">brnQ</name>
    <name evidence="10" type="ORF">HMA55_08950</name>
</gene>
<evidence type="ECO:0000256" key="5">
    <source>
        <dbReference type="ARBA" id="ARBA00022692"/>
    </source>
</evidence>
<dbReference type="GO" id="GO:0005886">
    <property type="term" value="C:plasma membrane"/>
    <property type="evidence" value="ECO:0007669"/>
    <property type="project" value="UniProtKB-SubCell"/>
</dbReference>
<dbReference type="RefSeq" id="WP_181192695.1">
    <property type="nucleotide sequence ID" value="NZ_JABFED010000006.1"/>
</dbReference>
<name>A0A7H0K9H3_9CORY</name>
<keyword evidence="5 9" id="KW-0812">Transmembrane</keyword>